<dbReference type="OrthoDB" id="5376498at2759"/>
<reference evidence="2" key="1">
    <citation type="submission" date="2018-12" db="EMBL/GenBank/DDBJ databases">
        <authorList>
            <person name="Syme R.A."/>
            <person name="Farfan-Caceres L."/>
            <person name="Lichtenzveig J."/>
        </authorList>
    </citation>
    <scope>NUCLEOTIDE SEQUENCE</scope>
    <source>
        <strain evidence="2">Al4</strain>
    </source>
</reference>
<reference evidence="2" key="2">
    <citation type="submission" date="2020-09" db="EMBL/GenBank/DDBJ databases">
        <title>Reference genome assembly for Australian Ascochyta lentis isolate Al4.</title>
        <authorList>
            <person name="Lee R.C."/>
            <person name="Farfan-Caceres L.M."/>
            <person name="Debler J.W."/>
            <person name="Williams A.H."/>
            <person name="Henares B.M."/>
        </authorList>
    </citation>
    <scope>NUCLEOTIDE SEQUENCE</scope>
    <source>
        <strain evidence="2">Al4</strain>
    </source>
</reference>
<sequence>MAHPTPSTWTLRLKSHRTTILLHIDPLTPFAKIKSTLYTALLETGLQATSNGPTIALPSSPEEIKLGRPIDALDASQGFEMGEWEDDSAVSFSDGDGEGVGGDEGKVKGKGKGKAKGGGGRWVVGMSRIVPRARG</sequence>
<gene>
    <name evidence="2" type="ORF">EKO04_011487</name>
</gene>
<comment type="caution">
    <text evidence="2">The sequence shown here is derived from an EMBL/GenBank/DDBJ whole genome shotgun (WGS) entry which is preliminary data.</text>
</comment>
<dbReference type="AlphaFoldDB" id="A0A8H7IWK2"/>
<evidence type="ECO:0000256" key="1">
    <source>
        <dbReference type="SAM" id="MobiDB-lite"/>
    </source>
</evidence>
<feature type="region of interest" description="Disordered" evidence="1">
    <location>
        <begin position="87"/>
        <end position="135"/>
    </location>
</feature>
<evidence type="ECO:0000313" key="3">
    <source>
        <dbReference type="Proteomes" id="UP000651452"/>
    </source>
</evidence>
<name>A0A8H7IWK2_9PLEO</name>
<evidence type="ECO:0000313" key="2">
    <source>
        <dbReference type="EMBL" id="KAF9690693.1"/>
    </source>
</evidence>
<dbReference type="EMBL" id="RZGK01000023">
    <property type="protein sequence ID" value="KAF9690693.1"/>
    <property type="molecule type" value="Genomic_DNA"/>
</dbReference>
<keyword evidence="3" id="KW-1185">Reference proteome</keyword>
<organism evidence="2 3">
    <name type="scientific">Ascochyta lentis</name>
    <dbReference type="NCBI Taxonomy" id="205686"/>
    <lineage>
        <taxon>Eukaryota</taxon>
        <taxon>Fungi</taxon>
        <taxon>Dikarya</taxon>
        <taxon>Ascomycota</taxon>
        <taxon>Pezizomycotina</taxon>
        <taxon>Dothideomycetes</taxon>
        <taxon>Pleosporomycetidae</taxon>
        <taxon>Pleosporales</taxon>
        <taxon>Pleosporineae</taxon>
        <taxon>Didymellaceae</taxon>
        <taxon>Ascochyta</taxon>
    </lineage>
</organism>
<protein>
    <submittedName>
        <fullName evidence="2">Uncharacterized protein</fullName>
    </submittedName>
</protein>
<accession>A0A8H7IWK2</accession>
<dbReference type="Proteomes" id="UP000651452">
    <property type="component" value="Unassembled WGS sequence"/>
</dbReference>
<proteinExistence type="predicted"/>